<keyword evidence="3" id="KW-1185">Reference proteome</keyword>
<reference evidence="2" key="1">
    <citation type="submission" date="2021-11" db="EMBL/GenBank/DDBJ databases">
        <authorList>
            <person name="Herlambang A."/>
            <person name="Guo Y."/>
            <person name="Takashima Y."/>
            <person name="Nishizawa T."/>
        </authorList>
    </citation>
    <scope>NUCLEOTIDE SEQUENCE</scope>
    <source>
        <strain evidence="2">E1425</strain>
    </source>
</reference>
<protein>
    <submittedName>
        <fullName evidence="2">Uncharacterized protein</fullName>
    </submittedName>
</protein>
<reference evidence="2" key="2">
    <citation type="journal article" date="2022" name="Microbiol. Resour. Announc.">
        <title>Whole-Genome Sequence of Entomortierella parvispora E1425, a Mucoromycotan Fungus Associated with Burkholderiaceae-Related Endosymbiotic Bacteria.</title>
        <authorList>
            <person name="Herlambang A."/>
            <person name="Guo Y."/>
            <person name="Takashima Y."/>
            <person name="Narisawa K."/>
            <person name="Ohta H."/>
            <person name="Nishizawa T."/>
        </authorList>
    </citation>
    <scope>NUCLEOTIDE SEQUENCE</scope>
    <source>
        <strain evidence="2">E1425</strain>
    </source>
</reference>
<dbReference type="OrthoDB" id="2156793at2759"/>
<evidence type="ECO:0000256" key="1">
    <source>
        <dbReference type="SAM" id="MobiDB-lite"/>
    </source>
</evidence>
<dbReference type="AlphaFoldDB" id="A0A9P3LYY6"/>
<proteinExistence type="predicted"/>
<comment type="caution">
    <text evidence="2">The sequence shown here is derived from an EMBL/GenBank/DDBJ whole genome shotgun (WGS) entry which is preliminary data.</text>
</comment>
<dbReference type="Proteomes" id="UP000827284">
    <property type="component" value="Unassembled WGS sequence"/>
</dbReference>
<accession>A0A9P3LYY6</accession>
<gene>
    <name evidence="2" type="ORF">EMPS_07728</name>
</gene>
<evidence type="ECO:0000313" key="2">
    <source>
        <dbReference type="EMBL" id="GJJ75370.1"/>
    </source>
</evidence>
<dbReference type="EMBL" id="BQFW01000010">
    <property type="protein sequence ID" value="GJJ75370.1"/>
    <property type="molecule type" value="Genomic_DNA"/>
</dbReference>
<name>A0A9P3LYY6_9FUNG</name>
<evidence type="ECO:0000313" key="3">
    <source>
        <dbReference type="Proteomes" id="UP000827284"/>
    </source>
</evidence>
<feature type="region of interest" description="Disordered" evidence="1">
    <location>
        <begin position="286"/>
        <end position="327"/>
    </location>
</feature>
<organism evidence="2 3">
    <name type="scientific">Entomortierella parvispora</name>
    <dbReference type="NCBI Taxonomy" id="205924"/>
    <lineage>
        <taxon>Eukaryota</taxon>
        <taxon>Fungi</taxon>
        <taxon>Fungi incertae sedis</taxon>
        <taxon>Mucoromycota</taxon>
        <taxon>Mortierellomycotina</taxon>
        <taxon>Mortierellomycetes</taxon>
        <taxon>Mortierellales</taxon>
        <taxon>Mortierellaceae</taxon>
        <taxon>Entomortierella</taxon>
    </lineage>
</organism>
<sequence>MSDHFARPTPYSQFCFFKSLSLSLYEYDWYNFVECWQAMVAENAPIPVLRLNLAPFFGNSKRLLPVFDRYMALATVDPDFLSTMTTVVMSTPLLIKVQAILRSNSLFSVYVDALKLDNQSASHAEVMRCVQDFLAQLPAPICLRVQRAFAEAEASDSMGLSNTTLDMAFELLHSDTQLYIDFLKTLQLNQTRNMPWHTVVSKIKTLVLAKKPYTWNDVDRFLQQLHWGHFQQQYYYSGATAAMAYNEESSSSGGALMEDDDELVMERVEGVDYVIDKLDDMELGTELESTPQGSHQKHFPPPGITQAAEDSPSALGVADFSEMSISE</sequence>